<organism evidence="2 3">
    <name type="scientific">Lomentospora prolificans</name>
    <dbReference type="NCBI Taxonomy" id="41688"/>
    <lineage>
        <taxon>Eukaryota</taxon>
        <taxon>Fungi</taxon>
        <taxon>Dikarya</taxon>
        <taxon>Ascomycota</taxon>
        <taxon>Pezizomycotina</taxon>
        <taxon>Sordariomycetes</taxon>
        <taxon>Hypocreomycetidae</taxon>
        <taxon>Microascales</taxon>
        <taxon>Microascaceae</taxon>
        <taxon>Lomentospora</taxon>
    </lineage>
</organism>
<dbReference type="AlphaFoldDB" id="A0A2N3NCL3"/>
<dbReference type="STRING" id="41688.A0A2N3NCL3"/>
<dbReference type="VEuPathDB" id="FungiDB:jhhlp_001944"/>
<dbReference type="InterPro" id="IPR036987">
    <property type="entry name" value="SRA-YDG_sf"/>
</dbReference>
<dbReference type="Proteomes" id="UP000233524">
    <property type="component" value="Unassembled WGS sequence"/>
</dbReference>
<evidence type="ECO:0000313" key="2">
    <source>
        <dbReference type="EMBL" id="PKS10194.1"/>
    </source>
</evidence>
<protein>
    <recommendedName>
        <fullName evidence="4">YDG domain-containing protein</fullName>
    </recommendedName>
</protein>
<proteinExistence type="predicted"/>
<dbReference type="SUPFAM" id="SSF88697">
    <property type="entry name" value="PUA domain-like"/>
    <property type="match status" value="1"/>
</dbReference>
<dbReference type="InParanoid" id="A0A2N3NCL3"/>
<name>A0A2N3NCL3_9PEZI</name>
<accession>A0A2N3NCL3</accession>
<dbReference type="Gene3D" id="2.30.280.10">
    <property type="entry name" value="SRA-YDG"/>
    <property type="match status" value="1"/>
</dbReference>
<reference evidence="2 3" key="1">
    <citation type="journal article" date="2017" name="G3 (Bethesda)">
        <title>First Draft Genome Sequence of the Pathogenic Fungus Lomentospora prolificans (Formerly Scedosporium prolificans).</title>
        <authorList>
            <person name="Luo R."/>
            <person name="Zimin A."/>
            <person name="Workman R."/>
            <person name="Fan Y."/>
            <person name="Pertea G."/>
            <person name="Grossman N."/>
            <person name="Wear M.P."/>
            <person name="Jia B."/>
            <person name="Miller H."/>
            <person name="Casadevall A."/>
            <person name="Timp W."/>
            <person name="Zhang S.X."/>
            <person name="Salzberg S.L."/>
        </authorList>
    </citation>
    <scope>NUCLEOTIDE SEQUENCE [LARGE SCALE GENOMIC DNA]</scope>
    <source>
        <strain evidence="2 3">JHH-5317</strain>
    </source>
</reference>
<keyword evidence="3" id="KW-1185">Reference proteome</keyword>
<feature type="region of interest" description="Disordered" evidence="1">
    <location>
        <begin position="1"/>
        <end position="23"/>
    </location>
</feature>
<feature type="compositionally biased region" description="Polar residues" evidence="1">
    <location>
        <begin position="1"/>
        <end position="11"/>
    </location>
</feature>
<evidence type="ECO:0000256" key="1">
    <source>
        <dbReference type="SAM" id="MobiDB-lite"/>
    </source>
</evidence>
<evidence type="ECO:0008006" key="4">
    <source>
        <dbReference type="Google" id="ProtNLM"/>
    </source>
</evidence>
<comment type="caution">
    <text evidence="2">The sequence shown here is derived from an EMBL/GenBank/DDBJ whole genome shotgun (WGS) entry which is preliminary data.</text>
</comment>
<gene>
    <name evidence="2" type="ORF">jhhlp_001944</name>
</gene>
<dbReference type="EMBL" id="NLAX01000008">
    <property type="protein sequence ID" value="PKS10194.1"/>
    <property type="molecule type" value="Genomic_DNA"/>
</dbReference>
<sequence>MSQSVGNTPPTHSRENSDCTTKASKRAKLPVLARICDDIRAAIRGYRPPGPWPHLSELSSLISAFLQDEEMPSMHINFETIKACRLDKLLEDILNPKHHPRRPPKELCDLVANARTLQEKWSSRFGQEYCAMDEMRSSELKQTGLLKDLYFEVEDGNPGWRIRKGRGLSGDAVTNTSLEPGQWFINMACAYRSGMSGTSIETLAKNGVKILPLLWGNEEHSERELTRYTREGDASEMAHSLLSQVGQRVHVLRGHRLRSPYSPEAGIRYDGIYIIRSFGLKLDPHTDTYRMSLTMEQAPGQERVEALQLIPRPSQLDDWQLYQKVEECEIQRTGVDEFETWRAMQKGDRVVF</sequence>
<dbReference type="OrthoDB" id="3244603at2759"/>
<evidence type="ECO:0000313" key="3">
    <source>
        <dbReference type="Proteomes" id="UP000233524"/>
    </source>
</evidence>
<dbReference type="InterPro" id="IPR015947">
    <property type="entry name" value="PUA-like_sf"/>
</dbReference>